<protein>
    <submittedName>
        <fullName evidence="2">Uncharacterized protein</fullName>
    </submittedName>
</protein>
<evidence type="ECO:0000313" key="3">
    <source>
        <dbReference type="Proteomes" id="UP001153076"/>
    </source>
</evidence>
<dbReference type="PANTHER" id="PTHR34121">
    <property type="entry name" value="MYOSIN-11"/>
    <property type="match status" value="1"/>
</dbReference>
<dbReference type="Proteomes" id="UP001153076">
    <property type="component" value="Unassembled WGS sequence"/>
</dbReference>
<name>A0A9Q1K7R1_9CARY</name>
<reference evidence="2" key="1">
    <citation type="submission" date="2022-04" db="EMBL/GenBank/DDBJ databases">
        <title>Carnegiea gigantea Genome sequencing and assembly v2.</title>
        <authorList>
            <person name="Copetti D."/>
            <person name="Sanderson M.J."/>
            <person name="Burquez A."/>
            <person name="Wojciechowski M.F."/>
        </authorList>
    </citation>
    <scope>NUCLEOTIDE SEQUENCE</scope>
    <source>
        <strain evidence="2">SGP5-SGP5p</strain>
        <tissue evidence="2">Aerial part</tissue>
    </source>
</reference>
<dbReference type="PANTHER" id="PTHR34121:SF1">
    <property type="entry name" value="FILAMIN-A-INTERACTING PROTEIN 1"/>
    <property type="match status" value="1"/>
</dbReference>
<feature type="coiled-coil region" evidence="1">
    <location>
        <begin position="204"/>
        <end position="284"/>
    </location>
</feature>
<sequence>MGHFDTKFPDLSAQHRTKHFSNAYDVIRAAPILCLSLIDRIVIPFELEQILEPASEEEINLLLEIFRLCVMGGREVHTAIISSIQDLARVFSSYHEEVLTKLNPSETEPHSDSDDKLTQPLGVTAVEALKDALSKTRMCSKLESLLLEKKAIRNGDSPESHAQKVDKLKILLESLASSTSKAERRRSDHRSHKEEALHFRLVKAKEVSQIEKELVNEIEALEKQKDELEVQLKKVNSSLSAAKTRLRNAREERIQFDEASNGILQHLQMKEEELSRSVASFRAEAEVITRCIKLIEDSWGFQSTFARQKEKQVKYEEYT</sequence>
<evidence type="ECO:0000256" key="1">
    <source>
        <dbReference type="SAM" id="Coils"/>
    </source>
</evidence>
<evidence type="ECO:0000313" key="2">
    <source>
        <dbReference type="EMBL" id="KAJ8438440.1"/>
    </source>
</evidence>
<dbReference type="AlphaFoldDB" id="A0A9Q1K7R1"/>
<dbReference type="OrthoDB" id="2019255at2759"/>
<dbReference type="EMBL" id="JAKOGI010000254">
    <property type="protein sequence ID" value="KAJ8438440.1"/>
    <property type="molecule type" value="Genomic_DNA"/>
</dbReference>
<keyword evidence="3" id="KW-1185">Reference proteome</keyword>
<keyword evidence="1" id="KW-0175">Coiled coil</keyword>
<organism evidence="2 3">
    <name type="scientific">Carnegiea gigantea</name>
    <dbReference type="NCBI Taxonomy" id="171969"/>
    <lineage>
        <taxon>Eukaryota</taxon>
        <taxon>Viridiplantae</taxon>
        <taxon>Streptophyta</taxon>
        <taxon>Embryophyta</taxon>
        <taxon>Tracheophyta</taxon>
        <taxon>Spermatophyta</taxon>
        <taxon>Magnoliopsida</taxon>
        <taxon>eudicotyledons</taxon>
        <taxon>Gunneridae</taxon>
        <taxon>Pentapetalae</taxon>
        <taxon>Caryophyllales</taxon>
        <taxon>Cactineae</taxon>
        <taxon>Cactaceae</taxon>
        <taxon>Cactoideae</taxon>
        <taxon>Echinocereeae</taxon>
        <taxon>Carnegiea</taxon>
    </lineage>
</organism>
<accession>A0A9Q1K7R1</accession>
<gene>
    <name evidence="2" type="ORF">Cgig2_004550</name>
</gene>
<proteinExistence type="predicted"/>
<comment type="caution">
    <text evidence="2">The sequence shown here is derived from an EMBL/GenBank/DDBJ whole genome shotgun (WGS) entry which is preliminary data.</text>
</comment>